<gene>
    <name evidence="3" type="ORF">FYK34_10915</name>
</gene>
<feature type="transmembrane region" description="Helical" evidence="1">
    <location>
        <begin position="124"/>
        <end position="144"/>
    </location>
</feature>
<feature type="transmembrane region" description="Helical" evidence="1">
    <location>
        <begin position="57"/>
        <end position="78"/>
    </location>
</feature>
<dbReference type="SMART" id="SM00014">
    <property type="entry name" value="acidPPc"/>
    <property type="match status" value="1"/>
</dbReference>
<feature type="transmembrane region" description="Helical" evidence="1">
    <location>
        <begin position="20"/>
        <end position="45"/>
    </location>
</feature>
<dbReference type="PROSITE" id="PS51257">
    <property type="entry name" value="PROKAR_LIPOPROTEIN"/>
    <property type="match status" value="1"/>
</dbReference>
<keyword evidence="4" id="KW-1185">Reference proteome</keyword>
<feature type="transmembrane region" description="Helical" evidence="1">
    <location>
        <begin position="98"/>
        <end position="117"/>
    </location>
</feature>
<dbReference type="EMBL" id="CP043473">
    <property type="protein sequence ID" value="QEL56030.1"/>
    <property type="molecule type" value="Genomic_DNA"/>
</dbReference>
<dbReference type="InterPro" id="IPR033879">
    <property type="entry name" value="UPP_Pase"/>
</dbReference>
<dbReference type="CDD" id="cd03385">
    <property type="entry name" value="PAP2_BcrC_like"/>
    <property type="match status" value="1"/>
</dbReference>
<name>A0A5C1DGZ3_9NEIS</name>
<dbReference type="KEGG" id="chrm:FYK34_10915"/>
<dbReference type="PANTHER" id="PTHR14969">
    <property type="entry name" value="SPHINGOSINE-1-PHOSPHATE PHOSPHOHYDROLASE"/>
    <property type="match status" value="1"/>
</dbReference>
<keyword evidence="1" id="KW-0812">Transmembrane</keyword>
<dbReference type="GO" id="GO:0050380">
    <property type="term" value="F:undecaprenyl-diphosphatase activity"/>
    <property type="evidence" value="ECO:0007669"/>
    <property type="project" value="InterPro"/>
</dbReference>
<organism evidence="3 4">
    <name type="scientific">Chromobacterium paludis</name>
    <dbReference type="NCBI Taxonomy" id="2605945"/>
    <lineage>
        <taxon>Bacteria</taxon>
        <taxon>Pseudomonadati</taxon>
        <taxon>Pseudomonadota</taxon>
        <taxon>Betaproteobacteria</taxon>
        <taxon>Neisseriales</taxon>
        <taxon>Chromobacteriaceae</taxon>
        <taxon>Chromobacterium</taxon>
    </lineage>
</organism>
<keyword evidence="1" id="KW-0472">Membrane</keyword>
<dbReference type="InterPro" id="IPR036938">
    <property type="entry name" value="PAP2/HPO_sf"/>
</dbReference>
<keyword evidence="1" id="KW-1133">Transmembrane helix</keyword>
<dbReference type="GO" id="GO:0005886">
    <property type="term" value="C:plasma membrane"/>
    <property type="evidence" value="ECO:0007669"/>
    <property type="project" value="InterPro"/>
</dbReference>
<dbReference type="PANTHER" id="PTHR14969:SF13">
    <property type="entry name" value="AT30094P"/>
    <property type="match status" value="1"/>
</dbReference>
<dbReference type="Gene3D" id="1.20.144.10">
    <property type="entry name" value="Phosphatidic acid phosphatase type 2/haloperoxidase"/>
    <property type="match status" value="1"/>
</dbReference>
<dbReference type="SUPFAM" id="SSF48317">
    <property type="entry name" value="Acid phosphatase/Vanadium-dependent haloperoxidase"/>
    <property type="match status" value="1"/>
</dbReference>
<dbReference type="RefSeq" id="WP_149296385.1">
    <property type="nucleotide sequence ID" value="NZ_CP043473.1"/>
</dbReference>
<dbReference type="InterPro" id="IPR000326">
    <property type="entry name" value="PAP2/HPO"/>
</dbReference>
<evidence type="ECO:0000313" key="3">
    <source>
        <dbReference type="EMBL" id="QEL56030.1"/>
    </source>
</evidence>
<dbReference type="Proteomes" id="UP000322079">
    <property type="component" value="Chromosome"/>
</dbReference>
<reference evidence="3 4" key="1">
    <citation type="submission" date="2019-08" db="EMBL/GenBank/DDBJ databases">
        <title>Chromobacterium paludis, a novel bacterium isolated from a Maryland marsh pond.</title>
        <authorList>
            <person name="Blackburn M.B."/>
            <person name="Gundersen-Rindal D.E."/>
        </authorList>
    </citation>
    <scope>NUCLEOTIDE SEQUENCE [LARGE SCALE GENOMIC DNA]</scope>
    <source>
        <strain evidence="4">IIBBL 257-1</strain>
    </source>
</reference>
<dbReference type="AlphaFoldDB" id="A0A5C1DGZ3"/>
<dbReference type="Pfam" id="PF01569">
    <property type="entry name" value="PAP2"/>
    <property type="match status" value="1"/>
</dbReference>
<evidence type="ECO:0000313" key="4">
    <source>
        <dbReference type="Proteomes" id="UP000322079"/>
    </source>
</evidence>
<accession>A0A5C1DGZ3</accession>
<protein>
    <submittedName>
        <fullName evidence="3">Undecaprenyl-diphosphatase</fullName>
    </submittedName>
</protein>
<feature type="domain" description="Phosphatidic acid phosphatase type 2/haloperoxidase" evidence="2">
    <location>
        <begin position="54"/>
        <end position="165"/>
    </location>
</feature>
<proteinExistence type="predicted"/>
<sequence length="198" mass="21891">MEAFNRALFMWMNASAHPATGLVALAVGCAEYLIWLVPLLLGLAWLRGEENTRKAMLTAAMAGLGGLLLNQLIGLVWQHPRPFMIGLGHTLIPHVADSSFPSDHLTLWWSVAFSLLWQPRFRRWGGALAALGLPIAWARIYLGVHFPLDMLGAAAVAWMAAGLSQWGGRFYLERLYRLASCAHRALFGKLIADGWMRG</sequence>
<evidence type="ECO:0000256" key="1">
    <source>
        <dbReference type="SAM" id="Phobius"/>
    </source>
</evidence>
<feature type="transmembrane region" description="Helical" evidence="1">
    <location>
        <begin position="150"/>
        <end position="168"/>
    </location>
</feature>
<evidence type="ECO:0000259" key="2">
    <source>
        <dbReference type="SMART" id="SM00014"/>
    </source>
</evidence>